<dbReference type="Proteomes" id="UP000029525">
    <property type="component" value="Unassembled WGS sequence"/>
</dbReference>
<gene>
    <name evidence="1" type="ORF">HMPREF0647_09035</name>
</gene>
<comment type="caution">
    <text evidence="1">The sequence shown here is derived from an EMBL/GenBank/DDBJ whole genome shotgun (WGS) entry which is preliminary data.</text>
</comment>
<evidence type="ECO:0000313" key="1">
    <source>
        <dbReference type="EMBL" id="KGF43759.1"/>
    </source>
</evidence>
<protein>
    <submittedName>
        <fullName evidence="1">Uncharacterized protein</fullName>
    </submittedName>
</protein>
<organism evidence="1 2">
    <name type="scientific">Prevotella bivia DNF00320</name>
    <dbReference type="NCBI Taxonomy" id="1401068"/>
    <lineage>
        <taxon>Bacteria</taxon>
        <taxon>Pseudomonadati</taxon>
        <taxon>Bacteroidota</taxon>
        <taxon>Bacteroidia</taxon>
        <taxon>Bacteroidales</taxon>
        <taxon>Prevotellaceae</taxon>
        <taxon>Prevotella</taxon>
    </lineage>
</organism>
<dbReference type="AlphaFoldDB" id="A0A096CEU4"/>
<name>A0A096CEU4_9BACT</name>
<sequence length="248" mass="28112">MSVRVVSNVTQLRTCQHIEEYWVNYRGPFSEKKNAPYQYLTSICGCYPVYKSYLDDRLFIKIIDVGHGGLRQQVAHGSFFLTDANHEQVAVEQQTHAQRCPSMAEQSHAYQFWYDVEEIVGVSHCAKQETALDAVVGYDVEFHRPNVAQFIDNVKQHEVGKCHDCHADDRNSVKLHVAGISLVQGTKIIGYVGKCQQQGVAFSVLGGTTLDETFLVLDRIGEREQAQDKETCEDDNCVLHNCNMFYDV</sequence>
<proteinExistence type="predicted"/>
<accession>A0A096CEU4</accession>
<dbReference type="EMBL" id="JRNQ01000067">
    <property type="protein sequence ID" value="KGF43759.1"/>
    <property type="molecule type" value="Genomic_DNA"/>
</dbReference>
<evidence type="ECO:0000313" key="2">
    <source>
        <dbReference type="Proteomes" id="UP000029525"/>
    </source>
</evidence>
<reference evidence="1 2" key="1">
    <citation type="submission" date="2014-07" db="EMBL/GenBank/DDBJ databases">
        <authorList>
            <person name="McCorrison J."/>
            <person name="Sanka R."/>
            <person name="Torralba M."/>
            <person name="Gillis M."/>
            <person name="Haft D.H."/>
            <person name="Methe B."/>
            <person name="Sutton G."/>
            <person name="Nelson K.E."/>
        </authorList>
    </citation>
    <scope>NUCLEOTIDE SEQUENCE [LARGE SCALE GENOMIC DNA]</scope>
    <source>
        <strain evidence="1 2">DNF00320</strain>
    </source>
</reference>